<organism evidence="1">
    <name type="scientific">Oppiella nova</name>
    <dbReference type="NCBI Taxonomy" id="334625"/>
    <lineage>
        <taxon>Eukaryota</taxon>
        <taxon>Metazoa</taxon>
        <taxon>Ecdysozoa</taxon>
        <taxon>Arthropoda</taxon>
        <taxon>Chelicerata</taxon>
        <taxon>Arachnida</taxon>
        <taxon>Acari</taxon>
        <taxon>Acariformes</taxon>
        <taxon>Sarcoptiformes</taxon>
        <taxon>Oribatida</taxon>
        <taxon>Brachypylina</taxon>
        <taxon>Oppioidea</taxon>
        <taxon>Oppiidae</taxon>
        <taxon>Oppiella</taxon>
    </lineage>
</organism>
<dbReference type="EMBL" id="CAJPVJ010006555">
    <property type="protein sequence ID" value="CAG2170540.1"/>
    <property type="molecule type" value="Genomic_DNA"/>
</dbReference>
<accession>A0A7R9M4J2</accession>
<dbReference type="AlphaFoldDB" id="A0A7R9M4J2"/>
<proteinExistence type="predicted"/>
<name>A0A7R9M4J2_9ACAR</name>
<dbReference type="EMBL" id="OC921380">
    <property type="protein sequence ID" value="CAD7653353.1"/>
    <property type="molecule type" value="Genomic_DNA"/>
</dbReference>
<evidence type="ECO:0000313" key="1">
    <source>
        <dbReference type="EMBL" id="CAD7653353.1"/>
    </source>
</evidence>
<keyword evidence="2" id="KW-1185">Reference proteome</keyword>
<reference evidence="1" key="1">
    <citation type="submission" date="2020-11" db="EMBL/GenBank/DDBJ databases">
        <authorList>
            <person name="Tran Van P."/>
        </authorList>
    </citation>
    <scope>NUCLEOTIDE SEQUENCE</scope>
</reference>
<protein>
    <submittedName>
        <fullName evidence="1">Uncharacterized protein</fullName>
    </submittedName>
</protein>
<gene>
    <name evidence="1" type="ORF">ONB1V03_LOCUS10008</name>
</gene>
<evidence type="ECO:0000313" key="2">
    <source>
        <dbReference type="Proteomes" id="UP000728032"/>
    </source>
</evidence>
<sequence>MYYIPRDSSKLAQYIVANFRVLQLFVGSTDYTCSGKDGNNFTHITTYSRDQACTPASEATISDNLVQNDGHGNTSIVSLQELTSSQYPADGGLARGDILYLAISGWLEGKYVYVKIVYLDEVHLKKCSSILGNSYVPSQTSQLLISDTLDLDVLINPAGAYDGFRTGCTTVCNGQGYYL</sequence>
<dbReference type="Proteomes" id="UP000728032">
    <property type="component" value="Unassembled WGS sequence"/>
</dbReference>